<accession>A0AA35SIT3</accession>
<evidence type="ECO:0000313" key="1">
    <source>
        <dbReference type="EMBL" id="CAI8030389.1"/>
    </source>
</evidence>
<dbReference type="Proteomes" id="UP001174909">
    <property type="component" value="Unassembled WGS sequence"/>
</dbReference>
<name>A0AA35SIT3_GEOBA</name>
<dbReference type="EMBL" id="CASHTH010002476">
    <property type="protein sequence ID" value="CAI8030389.1"/>
    <property type="molecule type" value="Genomic_DNA"/>
</dbReference>
<protein>
    <submittedName>
        <fullName evidence="1">Uncharacterized protein</fullName>
    </submittedName>
</protein>
<evidence type="ECO:0000313" key="2">
    <source>
        <dbReference type="Proteomes" id="UP001174909"/>
    </source>
</evidence>
<sequence length="129" mass="13481">MYCDVPLSGGRPVVLNWTEGEREVGVVYPGEETTTVDLTPGGTIICPLLSTPNTSCTAGIITCDCSNYNISITLSNDIGSSQPVSIIFNSAPVEVEEGESPAGGPAVVVSLNPRCRSVCPLHTCVCHLE</sequence>
<dbReference type="AlphaFoldDB" id="A0AA35SIT3"/>
<reference evidence="1" key="1">
    <citation type="submission" date="2023-03" db="EMBL/GenBank/DDBJ databases">
        <authorList>
            <person name="Steffen K."/>
            <person name="Cardenas P."/>
        </authorList>
    </citation>
    <scope>NUCLEOTIDE SEQUENCE</scope>
</reference>
<gene>
    <name evidence="1" type="ORF">GBAR_LOCUS17236</name>
</gene>
<proteinExistence type="predicted"/>
<organism evidence="1 2">
    <name type="scientific">Geodia barretti</name>
    <name type="common">Barrett's horny sponge</name>
    <dbReference type="NCBI Taxonomy" id="519541"/>
    <lineage>
        <taxon>Eukaryota</taxon>
        <taxon>Metazoa</taxon>
        <taxon>Porifera</taxon>
        <taxon>Demospongiae</taxon>
        <taxon>Heteroscleromorpha</taxon>
        <taxon>Tetractinellida</taxon>
        <taxon>Astrophorina</taxon>
        <taxon>Geodiidae</taxon>
        <taxon>Geodia</taxon>
    </lineage>
</organism>
<keyword evidence="2" id="KW-1185">Reference proteome</keyword>
<comment type="caution">
    <text evidence="1">The sequence shown here is derived from an EMBL/GenBank/DDBJ whole genome shotgun (WGS) entry which is preliminary data.</text>
</comment>